<dbReference type="InterPro" id="IPR036588">
    <property type="entry name" value="CobH/CbiC_sf"/>
</dbReference>
<name>S7TFI4_9BACT</name>
<dbReference type="PATRIC" id="fig|1121439.3.peg.430"/>
<dbReference type="STRING" id="1121439.dsat_2046"/>
<dbReference type="Proteomes" id="UP000014975">
    <property type="component" value="Unassembled WGS sequence"/>
</dbReference>
<evidence type="ECO:0000256" key="4">
    <source>
        <dbReference type="ARBA" id="ARBA00023235"/>
    </source>
</evidence>
<accession>S7TFI4</accession>
<dbReference type="GO" id="GO:0009236">
    <property type="term" value="P:cobalamin biosynthetic process"/>
    <property type="evidence" value="ECO:0007669"/>
    <property type="project" value="UniProtKB-UniPathway"/>
</dbReference>
<comment type="pathway">
    <text evidence="1">Cofactor biosynthesis; adenosylcobalamin biosynthesis.</text>
</comment>
<dbReference type="eggNOG" id="COG2082">
    <property type="taxonomic scope" value="Bacteria"/>
</dbReference>
<evidence type="ECO:0000259" key="5">
    <source>
        <dbReference type="Pfam" id="PF02570"/>
    </source>
</evidence>
<keyword evidence="4" id="KW-0413">Isomerase</keyword>
<gene>
    <name evidence="6" type="ORF">dsat_2046</name>
</gene>
<reference evidence="6 7" key="1">
    <citation type="journal article" date="2013" name="Genome Announc.">
        <title>Draft genome sequences for three mercury-methylating, sulfate-reducing bacteria.</title>
        <authorList>
            <person name="Brown S.D."/>
            <person name="Hurt R.A.Jr."/>
            <person name="Gilmour C.C."/>
            <person name="Elias D.A."/>
        </authorList>
    </citation>
    <scope>NUCLEOTIDE SEQUENCE [LARGE SCALE GENOMIC DNA]</scope>
    <source>
        <strain evidence="6 7">DSM 16529</strain>
    </source>
</reference>
<sequence length="219" mass="22935">MDYLTEPQEIERRSMEIIDGLFPEPRGHKGLDWLVVRRMVHTSADLEMPSLVRFSPGAALAGAKALSQGALIYTDTMMALSGIPTRRLGPLGCEVRCLIGDPQVARAAHENGVTRSMAAVDVAVQTAPEAIFVIGNAPTALLRLIEHMRAGRAAPALVVGMPVGFVNAAESKALLVETAGVTPFIVIEGRKGGSALAASCINALANQAMADKGLSPEGA</sequence>
<comment type="caution">
    <text evidence="6">The sequence shown here is derived from an EMBL/GenBank/DDBJ whole genome shotgun (WGS) entry which is preliminary data.</text>
</comment>
<dbReference type="PANTHER" id="PTHR43588:SF1">
    <property type="entry name" value="COBALT-PRECORRIN-8 METHYLMUTASE"/>
    <property type="match status" value="1"/>
</dbReference>
<dbReference type="PANTHER" id="PTHR43588">
    <property type="entry name" value="COBALT-PRECORRIN-8 METHYLMUTASE"/>
    <property type="match status" value="1"/>
</dbReference>
<protein>
    <submittedName>
        <fullName evidence="6">Precorrin-8X methylmutase CbiC/CobH</fullName>
    </submittedName>
</protein>
<comment type="similarity">
    <text evidence="2">Belongs to the CobH/CbiC family.</text>
</comment>
<dbReference type="GO" id="GO:0016993">
    <property type="term" value="F:precorrin-8X methylmutase activity"/>
    <property type="evidence" value="ECO:0007669"/>
    <property type="project" value="InterPro"/>
</dbReference>
<evidence type="ECO:0000256" key="2">
    <source>
        <dbReference type="ARBA" id="ARBA00009774"/>
    </source>
</evidence>
<dbReference type="EMBL" id="ATHI01000004">
    <property type="protein sequence ID" value="EPR35345.1"/>
    <property type="molecule type" value="Genomic_DNA"/>
</dbReference>
<dbReference type="AlphaFoldDB" id="S7TFI4"/>
<dbReference type="Pfam" id="PF02570">
    <property type="entry name" value="CbiC"/>
    <property type="match status" value="1"/>
</dbReference>
<evidence type="ECO:0000256" key="3">
    <source>
        <dbReference type="ARBA" id="ARBA00022573"/>
    </source>
</evidence>
<keyword evidence="7" id="KW-1185">Reference proteome</keyword>
<dbReference type="SUPFAM" id="SSF63965">
    <property type="entry name" value="Precorrin-8X methylmutase CbiC/CobH"/>
    <property type="match status" value="1"/>
</dbReference>
<evidence type="ECO:0000313" key="7">
    <source>
        <dbReference type="Proteomes" id="UP000014975"/>
    </source>
</evidence>
<dbReference type="Gene3D" id="3.40.50.10230">
    <property type="entry name" value="Cobalamin biosynthesis CobH/CbiC, precorrin-8X methylmutase"/>
    <property type="match status" value="1"/>
</dbReference>
<keyword evidence="3" id="KW-0169">Cobalamin biosynthesis</keyword>
<feature type="domain" description="Cobalamin biosynthesis precorrin-8X methylmutase CobH/CbiC" evidence="5">
    <location>
        <begin position="9"/>
        <end position="206"/>
    </location>
</feature>
<organism evidence="6 7">
    <name type="scientific">Alkalidesulfovibrio alkalitolerans DSM 16529</name>
    <dbReference type="NCBI Taxonomy" id="1121439"/>
    <lineage>
        <taxon>Bacteria</taxon>
        <taxon>Pseudomonadati</taxon>
        <taxon>Thermodesulfobacteriota</taxon>
        <taxon>Desulfovibrionia</taxon>
        <taxon>Desulfovibrionales</taxon>
        <taxon>Desulfovibrionaceae</taxon>
        <taxon>Alkalidesulfovibrio</taxon>
    </lineage>
</organism>
<evidence type="ECO:0000313" key="6">
    <source>
        <dbReference type="EMBL" id="EPR35345.1"/>
    </source>
</evidence>
<evidence type="ECO:0000256" key="1">
    <source>
        <dbReference type="ARBA" id="ARBA00004953"/>
    </source>
</evidence>
<dbReference type="RefSeq" id="WP_020885932.1">
    <property type="nucleotide sequence ID" value="NZ_ATHI01000004.1"/>
</dbReference>
<dbReference type="OrthoDB" id="9780708at2"/>
<dbReference type="UniPathway" id="UPA00148"/>
<dbReference type="InterPro" id="IPR003722">
    <property type="entry name" value="Cbl_synth_CobH/CbiC"/>
</dbReference>
<proteinExistence type="inferred from homology"/>